<evidence type="ECO:0000256" key="4">
    <source>
        <dbReference type="ARBA" id="ARBA00022807"/>
    </source>
</evidence>
<comment type="caution">
    <text evidence="8">The sequence shown here is derived from an EMBL/GenBank/DDBJ whole genome shotgun (WGS) entry which is preliminary data.</text>
</comment>
<evidence type="ECO:0000256" key="6">
    <source>
        <dbReference type="SAM" id="MobiDB-lite"/>
    </source>
</evidence>
<evidence type="ECO:0000256" key="3">
    <source>
        <dbReference type="ARBA" id="ARBA00022801"/>
    </source>
</evidence>
<dbReference type="InterPro" id="IPR000064">
    <property type="entry name" value="NLP_P60_dom"/>
</dbReference>
<dbReference type="PANTHER" id="PTHR47359">
    <property type="entry name" value="PEPTIDOGLYCAN DL-ENDOPEPTIDASE CWLO"/>
    <property type="match status" value="1"/>
</dbReference>
<feature type="coiled-coil region" evidence="5">
    <location>
        <begin position="186"/>
        <end position="224"/>
    </location>
</feature>
<feature type="region of interest" description="Disordered" evidence="6">
    <location>
        <begin position="224"/>
        <end position="258"/>
    </location>
</feature>
<dbReference type="Proteomes" id="UP001198565">
    <property type="component" value="Unassembled WGS sequence"/>
</dbReference>
<dbReference type="PANTHER" id="PTHR47359:SF3">
    <property type="entry name" value="NLP_P60 DOMAIN-CONTAINING PROTEIN-RELATED"/>
    <property type="match status" value="1"/>
</dbReference>
<evidence type="ECO:0000256" key="1">
    <source>
        <dbReference type="ARBA" id="ARBA00007074"/>
    </source>
</evidence>
<evidence type="ECO:0000313" key="8">
    <source>
        <dbReference type="EMBL" id="MBY8883889.1"/>
    </source>
</evidence>
<dbReference type="EMBL" id="JAINVZ010000002">
    <property type="protein sequence ID" value="MBY8883889.1"/>
    <property type="molecule type" value="Genomic_DNA"/>
</dbReference>
<keyword evidence="4" id="KW-0788">Thiol protease</keyword>
<evidence type="ECO:0000256" key="2">
    <source>
        <dbReference type="ARBA" id="ARBA00022670"/>
    </source>
</evidence>
<reference evidence="8 9" key="1">
    <citation type="submission" date="2021-08" db="EMBL/GenBank/DDBJ databases">
        <title>Streptomyces sp. PTM05 isolated from lichen.</title>
        <authorList>
            <person name="Somphong A."/>
            <person name="Phongsopitanun W."/>
            <person name="Tanasupawat S."/>
        </authorList>
    </citation>
    <scope>NUCLEOTIDE SEQUENCE [LARGE SCALE GENOMIC DNA]</scope>
    <source>
        <strain evidence="8 9">Ptm05</strain>
    </source>
</reference>
<keyword evidence="3" id="KW-0378">Hydrolase</keyword>
<keyword evidence="5" id="KW-0175">Coiled coil</keyword>
<feature type="domain" description="NlpC/P60" evidence="7">
    <location>
        <begin position="263"/>
        <end position="378"/>
    </location>
</feature>
<gene>
    <name evidence="8" type="ORF">K7472_03410</name>
</gene>
<dbReference type="Gene3D" id="3.90.1720.10">
    <property type="entry name" value="endopeptidase domain like (from Nostoc punctiforme)"/>
    <property type="match status" value="1"/>
</dbReference>
<evidence type="ECO:0000313" key="9">
    <source>
        <dbReference type="Proteomes" id="UP001198565"/>
    </source>
</evidence>
<organism evidence="8 9">
    <name type="scientific">Streptantibioticus parmotrematis</name>
    <dbReference type="NCBI Taxonomy" id="2873249"/>
    <lineage>
        <taxon>Bacteria</taxon>
        <taxon>Bacillati</taxon>
        <taxon>Actinomycetota</taxon>
        <taxon>Actinomycetes</taxon>
        <taxon>Kitasatosporales</taxon>
        <taxon>Streptomycetaceae</taxon>
        <taxon>Streptantibioticus</taxon>
    </lineage>
</organism>
<keyword evidence="2" id="KW-0645">Protease</keyword>
<sequence length="378" mass="39749">MASHRKPSPRIAAIPGPRAAICVTSAALATVTLLGENASAAPAKPQPTIAQVQAQVDSLNHQAEVASDQYDQAAQNTATQRQKADALLDQLAQGAQRLNDARRTLGQLADAQYRTGGLGQTAQFLLASDPQQLFEQTHTFDRMTQRQQRALSDYETQQAKTSGARARAASGVRALTLSQQKLAGDKATVQKKLAQAQSLLNSLTAQQKAKLAALQKQREEAAARTAAKLAAEQRERAKQSSGSSSGSSSGGSSSGGSSDASFAAKAAKAIAFARAQLGKPYVWGATGPNSYDCSGLTQAAWAAAGVTLPRTTWDQVKVGTRVSVDDMQPGDLVFYYSDISHVAMYIGDGQMIQAPHTGAVVDVQPVTEMPIYGVTRPA</sequence>
<dbReference type="RefSeq" id="WP_222973732.1">
    <property type="nucleotide sequence ID" value="NZ_JAINVZ010000002.1"/>
</dbReference>
<evidence type="ECO:0000256" key="5">
    <source>
        <dbReference type="SAM" id="Coils"/>
    </source>
</evidence>
<accession>A0ABS7QQ07</accession>
<proteinExistence type="inferred from homology"/>
<dbReference type="InterPro" id="IPR038765">
    <property type="entry name" value="Papain-like_cys_pep_sf"/>
</dbReference>
<comment type="similarity">
    <text evidence="1">Belongs to the peptidase C40 family.</text>
</comment>
<evidence type="ECO:0000259" key="7">
    <source>
        <dbReference type="PROSITE" id="PS51935"/>
    </source>
</evidence>
<keyword evidence="9" id="KW-1185">Reference proteome</keyword>
<dbReference type="InterPro" id="IPR051794">
    <property type="entry name" value="PG_Endopeptidase_C40"/>
</dbReference>
<dbReference type="SUPFAM" id="SSF54001">
    <property type="entry name" value="Cysteine proteinases"/>
    <property type="match status" value="1"/>
</dbReference>
<dbReference type="Gene3D" id="6.10.250.3150">
    <property type="match status" value="1"/>
</dbReference>
<protein>
    <submittedName>
        <fullName evidence="8">C40 family peptidase</fullName>
    </submittedName>
</protein>
<name>A0ABS7QQ07_9ACTN</name>
<dbReference type="PROSITE" id="PS51935">
    <property type="entry name" value="NLPC_P60"/>
    <property type="match status" value="1"/>
</dbReference>
<dbReference type="Pfam" id="PF00877">
    <property type="entry name" value="NLPC_P60"/>
    <property type="match status" value="1"/>
</dbReference>
<feature type="coiled-coil region" evidence="5">
    <location>
        <begin position="49"/>
        <end position="76"/>
    </location>
</feature>